<name>A0A6I0JG46_BACUN</name>
<gene>
    <name evidence="1" type="ORF">GAQ72_18715</name>
</gene>
<feature type="non-terminal residue" evidence="1">
    <location>
        <position position="1"/>
    </location>
</feature>
<organism evidence="1 2">
    <name type="scientific">Bacteroides uniformis</name>
    <dbReference type="NCBI Taxonomy" id="820"/>
    <lineage>
        <taxon>Bacteria</taxon>
        <taxon>Pseudomonadati</taxon>
        <taxon>Bacteroidota</taxon>
        <taxon>Bacteroidia</taxon>
        <taxon>Bacteroidales</taxon>
        <taxon>Bacteroidaceae</taxon>
        <taxon>Bacteroides</taxon>
    </lineage>
</organism>
<evidence type="ECO:0000313" key="1">
    <source>
        <dbReference type="EMBL" id="KAB4111594.1"/>
    </source>
</evidence>
<protein>
    <submittedName>
        <fullName evidence="1">Serine hydrolase</fullName>
    </submittedName>
</protein>
<evidence type="ECO:0000313" key="2">
    <source>
        <dbReference type="Proteomes" id="UP000434462"/>
    </source>
</evidence>
<dbReference type="GO" id="GO:0016787">
    <property type="term" value="F:hydrolase activity"/>
    <property type="evidence" value="ECO:0007669"/>
    <property type="project" value="UniProtKB-KW"/>
</dbReference>
<accession>A0A6I0JG46</accession>
<dbReference type="EMBL" id="WCUR01000105">
    <property type="protein sequence ID" value="KAB4111594.1"/>
    <property type="molecule type" value="Genomic_DNA"/>
</dbReference>
<comment type="caution">
    <text evidence="1">The sequence shown here is derived from an EMBL/GenBank/DDBJ whole genome shotgun (WGS) entry which is preliminary data.</text>
</comment>
<keyword evidence="1" id="KW-0378">Hydrolase</keyword>
<dbReference type="Proteomes" id="UP000434462">
    <property type="component" value="Unassembled WGS sequence"/>
</dbReference>
<sequence>TECTLIDGRRQRRLVWNRLLPEVGDQVLAPGKDYKRLQKKQRSYQLPLVQGKAASSLSQKYAGKRILLGENKYGWQSIELQFKQQEVVMTVVEKDGKTYSLPFGYKQWSKAAIDGYPPYSVAAKGRFKGIEGPFQVAGSYAWASLDALQLKVHYVNWISALGLTLCFEDNKVLLTVTENYSSGEGVTFEGTLAH</sequence>
<proteinExistence type="predicted"/>
<dbReference type="AlphaFoldDB" id="A0A6I0JG46"/>
<reference evidence="1 2" key="1">
    <citation type="journal article" date="2019" name="Nat. Med.">
        <title>A library of human gut bacterial isolates paired with longitudinal multiomics data enables mechanistic microbiome research.</title>
        <authorList>
            <person name="Poyet M."/>
            <person name="Groussin M."/>
            <person name="Gibbons S.M."/>
            <person name="Avila-Pacheco J."/>
            <person name="Jiang X."/>
            <person name="Kearney S.M."/>
            <person name="Perrotta A.R."/>
            <person name="Berdy B."/>
            <person name="Zhao S."/>
            <person name="Lieberman T.D."/>
            <person name="Swanson P.K."/>
            <person name="Smith M."/>
            <person name="Roesemann S."/>
            <person name="Alexander J.E."/>
            <person name="Rich S.A."/>
            <person name="Livny J."/>
            <person name="Vlamakis H."/>
            <person name="Clish C."/>
            <person name="Bullock K."/>
            <person name="Deik A."/>
            <person name="Scott J."/>
            <person name="Pierce K.A."/>
            <person name="Xavier R.J."/>
            <person name="Alm E.J."/>
        </authorList>
    </citation>
    <scope>NUCLEOTIDE SEQUENCE [LARGE SCALE GENOMIC DNA]</scope>
    <source>
        <strain evidence="1 2">BIOML-A38</strain>
    </source>
</reference>